<keyword evidence="1" id="KW-0812">Transmembrane</keyword>
<dbReference type="AlphaFoldDB" id="A0A383B1G8"/>
<organism evidence="2">
    <name type="scientific">marine metagenome</name>
    <dbReference type="NCBI Taxonomy" id="408172"/>
    <lineage>
        <taxon>unclassified sequences</taxon>
        <taxon>metagenomes</taxon>
        <taxon>ecological metagenomes</taxon>
    </lineage>
</organism>
<name>A0A383B1G8_9ZZZZ</name>
<keyword evidence="1" id="KW-0472">Membrane</keyword>
<keyword evidence="1" id="KW-1133">Transmembrane helix</keyword>
<evidence type="ECO:0000256" key="1">
    <source>
        <dbReference type="SAM" id="Phobius"/>
    </source>
</evidence>
<sequence length="60" mass="6740">MQPNATPNVPVYLLAHLRLISAFASASLWFSSSVLRISIMHNARIMLRNPYVSMLRTNPA</sequence>
<gene>
    <name evidence="2" type="ORF">METZ01_LOCUS466527</name>
</gene>
<accession>A0A383B1G8</accession>
<feature type="transmembrane region" description="Helical" evidence="1">
    <location>
        <begin position="20"/>
        <end position="39"/>
    </location>
</feature>
<evidence type="ECO:0000313" key="2">
    <source>
        <dbReference type="EMBL" id="SVE13673.1"/>
    </source>
</evidence>
<dbReference type="EMBL" id="UINC01196600">
    <property type="protein sequence ID" value="SVE13673.1"/>
    <property type="molecule type" value="Genomic_DNA"/>
</dbReference>
<reference evidence="2" key="1">
    <citation type="submission" date="2018-05" db="EMBL/GenBank/DDBJ databases">
        <authorList>
            <person name="Lanie J.A."/>
            <person name="Ng W.-L."/>
            <person name="Kazmierczak K.M."/>
            <person name="Andrzejewski T.M."/>
            <person name="Davidsen T.M."/>
            <person name="Wayne K.J."/>
            <person name="Tettelin H."/>
            <person name="Glass J.I."/>
            <person name="Rusch D."/>
            <person name="Podicherti R."/>
            <person name="Tsui H.-C.T."/>
            <person name="Winkler M.E."/>
        </authorList>
    </citation>
    <scope>NUCLEOTIDE SEQUENCE</scope>
</reference>
<protein>
    <submittedName>
        <fullName evidence="2">Uncharacterized protein</fullName>
    </submittedName>
</protein>
<proteinExistence type="predicted"/>